<dbReference type="Proteomes" id="UP000187203">
    <property type="component" value="Unassembled WGS sequence"/>
</dbReference>
<feature type="domain" description="DUF7046" evidence="6">
    <location>
        <begin position="677"/>
        <end position="702"/>
    </location>
</feature>
<evidence type="ECO:0000259" key="6">
    <source>
        <dbReference type="Pfam" id="PF23080"/>
    </source>
</evidence>
<dbReference type="GO" id="GO:0003723">
    <property type="term" value="F:RNA binding"/>
    <property type="evidence" value="ECO:0007669"/>
    <property type="project" value="InterPro"/>
</dbReference>
<feature type="repeat" description="PPR" evidence="4">
    <location>
        <begin position="5"/>
        <end position="35"/>
    </location>
</feature>
<dbReference type="FunFam" id="1.25.40.10:FF:000073">
    <property type="entry name" value="Pentatricopeptide repeat-containing protein chloroplastic"/>
    <property type="match status" value="1"/>
</dbReference>
<dbReference type="InterPro" id="IPR001087">
    <property type="entry name" value="GDSL"/>
</dbReference>
<feature type="domain" description="DYW" evidence="5">
    <location>
        <begin position="429"/>
        <end position="518"/>
    </location>
</feature>
<dbReference type="GO" id="GO:0016788">
    <property type="term" value="F:hydrolase activity, acting on ester bonds"/>
    <property type="evidence" value="ECO:0007669"/>
    <property type="project" value="InterPro"/>
</dbReference>
<feature type="repeat" description="PPR" evidence="4">
    <location>
        <begin position="351"/>
        <end position="385"/>
    </location>
</feature>
<reference evidence="8" key="1">
    <citation type="submission" date="2013-09" db="EMBL/GenBank/DDBJ databases">
        <title>Corchorus olitorius genome sequencing.</title>
        <authorList>
            <person name="Alam M."/>
            <person name="Haque M.S."/>
            <person name="Islam M.S."/>
            <person name="Emdad E.M."/>
            <person name="Islam M.M."/>
            <person name="Ahmed B."/>
            <person name="Halim A."/>
            <person name="Hossen Q.M.M."/>
            <person name="Hossain M.Z."/>
            <person name="Ahmed R."/>
            <person name="Khan M.M."/>
            <person name="Islam R."/>
            <person name="Rashid M.M."/>
            <person name="Khan S.A."/>
            <person name="Rahman M.S."/>
            <person name="Alam M."/>
            <person name="Yahiya A.S."/>
            <person name="Khan M.S."/>
            <person name="Azam M.S."/>
            <person name="Haque T."/>
            <person name="Lashkar M.Z.H."/>
            <person name="Akhand A.I."/>
            <person name="Morshed G."/>
            <person name="Roy S."/>
            <person name="Uddin K.S."/>
            <person name="Rabeya T."/>
            <person name="Hossain A.S."/>
            <person name="Chowdhury A."/>
            <person name="Snigdha A.R."/>
            <person name="Mortoza M.S."/>
            <person name="Matin S.A."/>
            <person name="Hoque S.M.E."/>
            <person name="Islam M.K."/>
            <person name="Roy D.K."/>
            <person name="Haider R."/>
            <person name="Moosa M.M."/>
            <person name="Elias S.M."/>
            <person name="Hasan A.M."/>
            <person name="Jahan S."/>
            <person name="Shafiuddin M."/>
            <person name="Mahmood N."/>
            <person name="Shommy N.S."/>
        </authorList>
    </citation>
    <scope>NUCLEOTIDE SEQUENCE [LARGE SCALE GENOMIC DNA]</scope>
    <source>
        <strain evidence="8">cv. O-4</strain>
    </source>
</reference>
<dbReference type="InterPro" id="IPR046848">
    <property type="entry name" value="E_motif"/>
</dbReference>
<dbReference type="InterPro" id="IPR011990">
    <property type="entry name" value="TPR-like_helical_dom_sf"/>
</dbReference>
<dbReference type="PROSITE" id="PS51375">
    <property type="entry name" value="PPR"/>
    <property type="match status" value="4"/>
</dbReference>
<dbReference type="EMBL" id="AWUE01016592">
    <property type="protein sequence ID" value="OMO90160.1"/>
    <property type="molecule type" value="Genomic_DNA"/>
</dbReference>
<dbReference type="Gene3D" id="3.40.50.1110">
    <property type="entry name" value="SGNH hydrolase"/>
    <property type="match status" value="1"/>
</dbReference>
<dbReference type="Gene3D" id="1.25.40.10">
    <property type="entry name" value="Tetratricopeptide repeat domain"/>
    <property type="match status" value="4"/>
</dbReference>
<dbReference type="InterPro" id="IPR032867">
    <property type="entry name" value="DYW_dom"/>
</dbReference>
<dbReference type="GO" id="GO:0009451">
    <property type="term" value="P:RNA modification"/>
    <property type="evidence" value="ECO:0007669"/>
    <property type="project" value="InterPro"/>
</dbReference>
<evidence type="ECO:0000256" key="1">
    <source>
        <dbReference type="ARBA" id="ARBA00006643"/>
    </source>
</evidence>
<name>A0A1R3J5T7_9ROSI</name>
<evidence type="ECO:0000313" key="8">
    <source>
        <dbReference type="Proteomes" id="UP000187203"/>
    </source>
</evidence>
<dbReference type="STRING" id="93759.A0A1R3J5T7"/>
<accession>A0A1R3J5T7</accession>
<comment type="caution">
    <text evidence="7">The sequence shown here is derived from an EMBL/GenBank/DDBJ whole genome shotgun (WGS) entry which is preliminary data.</text>
</comment>
<dbReference type="FunFam" id="1.25.40.10:FF:002102">
    <property type="entry name" value="Pentatricopeptide repeat-containing protein103"/>
    <property type="match status" value="1"/>
</dbReference>
<evidence type="ECO:0000313" key="7">
    <source>
        <dbReference type="EMBL" id="OMO90160.1"/>
    </source>
</evidence>
<dbReference type="PANTHER" id="PTHR47926:SF512">
    <property type="entry name" value="REPEAT (PPR) SUPERFAMILY PROTEIN, PUTATIVE-RELATED"/>
    <property type="match status" value="1"/>
</dbReference>
<dbReference type="GO" id="GO:0008270">
    <property type="term" value="F:zinc ion binding"/>
    <property type="evidence" value="ECO:0007669"/>
    <property type="project" value="InterPro"/>
</dbReference>
<dbReference type="OrthoDB" id="745501at2759"/>
<organism evidence="7 8">
    <name type="scientific">Corchorus olitorius</name>
    <dbReference type="NCBI Taxonomy" id="93759"/>
    <lineage>
        <taxon>Eukaryota</taxon>
        <taxon>Viridiplantae</taxon>
        <taxon>Streptophyta</taxon>
        <taxon>Embryophyta</taxon>
        <taxon>Tracheophyta</taxon>
        <taxon>Spermatophyta</taxon>
        <taxon>Magnoliopsida</taxon>
        <taxon>eudicotyledons</taxon>
        <taxon>Gunneridae</taxon>
        <taxon>Pentapetalae</taxon>
        <taxon>rosids</taxon>
        <taxon>malvids</taxon>
        <taxon>Malvales</taxon>
        <taxon>Malvaceae</taxon>
        <taxon>Grewioideae</taxon>
        <taxon>Apeibeae</taxon>
        <taxon>Corchorus</taxon>
    </lineage>
</organism>
<feature type="domain" description="DUF7046" evidence="6">
    <location>
        <begin position="703"/>
        <end position="734"/>
    </location>
</feature>
<evidence type="ECO:0000256" key="2">
    <source>
        <dbReference type="ARBA" id="ARBA00008668"/>
    </source>
</evidence>
<dbReference type="InterPro" id="IPR002885">
    <property type="entry name" value="PPR_rpt"/>
</dbReference>
<evidence type="ECO:0000256" key="4">
    <source>
        <dbReference type="PROSITE-ProRule" id="PRU00708"/>
    </source>
</evidence>
<sequence length="736" mass="81726">MPIRDVITWTEMITAYMEFGLVDLAVEVFNKMPEKNCVSYNALMAGFCRNGEGLKAVKLFIRMVEEGLELTDFSLSSVINASALLDMCMRCGRIADAEKMFNMWPSEQDSSVVCTSMLCGYARNGQPDEAISFFLRGRLKGTMDMDEVTLASILGVCGTLGFQEMGKPIHCHALKTGFVSDLEVLNSLISMHAKSGKMSSAIKVFNIMAIHDVVSWNALIAGHILHRQGYEGLAVWSRMEEAGIKPDSITLILVILAYGHTDSALVDKCRRFFLSMKTSYGVEPTSQHFSSFVSVLGHWGLLEEVEEVINKMTIEPKAAVWRALLDSCRIHLNTSIGKRVVKQILAMKPQDPSTYVLVSNLYSASGRWHCSEMVREEMREKGFRKHPARSWIIHQNKVHLFYARDKSHPQTKDIYSGLEMLFRECLKVGYVQDTSFVLHEVEEHQKKDFLLYHSAKLATTYGLLMTKPGEPVRIVKNILLCGDCHTFLKFVSVVTRREIIFRDASGFHCFRNGQCSSSHSVDTAVKLLQGVTNKSGELGVTTLLPPTGGLPAAITLFGAGSDDVARLNQDAVAFNNKLNSTSQSLQNKMPGLKLVVFDIYQPLLDMITKPTDTGFFELRRACCGTGTLETSLLCNARALGTCSNASAYVFWDGFYPSESANQGDLMKVFANEHKKITCDPEMQSHIENTLYSGHASYKVSFSTGYLDILEPATLTIKREGYSIKCTGANGLVVNGS</sequence>
<dbReference type="Pfam" id="PF20431">
    <property type="entry name" value="E_motif"/>
    <property type="match status" value="1"/>
</dbReference>
<protein>
    <submittedName>
        <fullName evidence="7">Lipase, GDSL</fullName>
    </submittedName>
</protein>
<feature type="repeat" description="PPR" evidence="4">
    <location>
        <begin position="36"/>
        <end position="70"/>
    </location>
</feature>
<feature type="repeat" description="PPR" evidence="4">
    <location>
        <begin position="212"/>
        <end position="246"/>
    </location>
</feature>
<dbReference type="InterPro" id="IPR055474">
    <property type="entry name" value="DUF7046"/>
</dbReference>
<dbReference type="Pfam" id="PF01535">
    <property type="entry name" value="PPR"/>
    <property type="match status" value="4"/>
</dbReference>
<comment type="similarity">
    <text evidence="1">Belongs to the PPR family. PCMP-H subfamily.</text>
</comment>
<dbReference type="PANTHER" id="PTHR47926">
    <property type="entry name" value="PENTATRICOPEPTIDE REPEAT-CONTAINING PROTEIN"/>
    <property type="match status" value="1"/>
</dbReference>
<dbReference type="InterPro" id="IPR046960">
    <property type="entry name" value="PPR_At4g14850-like_plant"/>
</dbReference>
<dbReference type="AlphaFoldDB" id="A0A1R3J5T7"/>
<dbReference type="Pfam" id="PF00657">
    <property type="entry name" value="Lipase_GDSL"/>
    <property type="match status" value="1"/>
</dbReference>
<gene>
    <name evidence="7" type="ORF">COLO4_19328</name>
</gene>
<keyword evidence="3" id="KW-0677">Repeat</keyword>
<dbReference type="Pfam" id="PF14432">
    <property type="entry name" value="DYW_deaminase"/>
    <property type="match status" value="1"/>
</dbReference>
<comment type="similarity">
    <text evidence="2">Belongs to the 'GDSL' lipolytic enzyme family.</text>
</comment>
<keyword evidence="8" id="KW-1185">Reference proteome</keyword>
<dbReference type="NCBIfam" id="TIGR00756">
    <property type="entry name" value="PPR"/>
    <property type="match status" value="4"/>
</dbReference>
<proteinExistence type="inferred from homology"/>
<evidence type="ECO:0000259" key="5">
    <source>
        <dbReference type="Pfam" id="PF14432"/>
    </source>
</evidence>
<dbReference type="Pfam" id="PF13041">
    <property type="entry name" value="PPR_2"/>
    <property type="match status" value="1"/>
</dbReference>
<dbReference type="Pfam" id="PF23080">
    <property type="entry name" value="DUF7046"/>
    <property type="match status" value="2"/>
</dbReference>
<evidence type="ECO:0000256" key="3">
    <source>
        <dbReference type="ARBA" id="ARBA00022737"/>
    </source>
</evidence>
<dbReference type="InterPro" id="IPR036514">
    <property type="entry name" value="SGNH_hydro_sf"/>
</dbReference>